<proteinExistence type="predicted"/>
<evidence type="ECO:0000313" key="1">
    <source>
        <dbReference type="EMBL" id="RFA25047.1"/>
    </source>
</evidence>
<organism evidence="1 2">
    <name type="scientific">Subtercola boreus</name>
    <dbReference type="NCBI Taxonomy" id="120213"/>
    <lineage>
        <taxon>Bacteria</taxon>
        <taxon>Bacillati</taxon>
        <taxon>Actinomycetota</taxon>
        <taxon>Actinomycetes</taxon>
        <taxon>Micrococcales</taxon>
        <taxon>Microbacteriaceae</taxon>
        <taxon>Subtercola</taxon>
    </lineage>
</organism>
<dbReference type="AlphaFoldDB" id="A0A3E0W9W1"/>
<accession>A0A3E0W9W1</accession>
<comment type="caution">
    <text evidence="1">The sequence shown here is derived from an EMBL/GenBank/DDBJ whole genome shotgun (WGS) entry which is preliminary data.</text>
</comment>
<name>A0A3E0W9W1_9MICO</name>
<dbReference type="EMBL" id="NBXE01000035">
    <property type="protein sequence ID" value="RFA25047.1"/>
    <property type="molecule type" value="Genomic_DNA"/>
</dbReference>
<protein>
    <submittedName>
        <fullName evidence="1">Uncharacterized protein</fullName>
    </submittedName>
</protein>
<dbReference type="Proteomes" id="UP000257080">
    <property type="component" value="Unassembled WGS sequence"/>
</dbReference>
<evidence type="ECO:0000313" key="2">
    <source>
        <dbReference type="Proteomes" id="UP000257080"/>
    </source>
</evidence>
<sequence length="66" mass="7245">MDVAEELVPGEFVDAALEFTALQRSAGESSDAAAALVQLLGGLFRDDSDTRRHWLIWFDFWSASGV</sequence>
<reference evidence="1 2" key="1">
    <citation type="submission" date="2017-04" db="EMBL/GenBank/DDBJ databases">
        <title>Comparative genome analysis of Subtercola boreus.</title>
        <authorList>
            <person name="Cho Y.-J."/>
            <person name="Cho A."/>
            <person name="Kim O.-S."/>
            <person name="Lee J.-I."/>
        </authorList>
    </citation>
    <scope>NUCLEOTIDE SEQUENCE [LARGE SCALE GENOMIC DNA]</scope>
    <source>
        <strain evidence="1 2">P28004</strain>
    </source>
</reference>
<gene>
    <name evidence="1" type="ORF">B7R25_15985</name>
</gene>